<dbReference type="GeneID" id="28862979"/>
<proteinExistence type="predicted"/>
<accession>A0A1B7YHH7</accession>
<feature type="region of interest" description="Disordered" evidence="1">
    <location>
        <begin position="96"/>
        <end position="130"/>
    </location>
</feature>
<name>A0A1B7YHH7_COLHI</name>
<feature type="compositionally biased region" description="Basic and acidic residues" evidence="1">
    <location>
        <begin position="115"/>
        <end position="130"/>
    </location>
</feature>
<dbReference type="Proteomes" id="UP000092177">
    <property type="component" value="Chromosome 3"/>
</dbReference>
<dbReference type="RefSeq" id="XP_018160118.1">
    <property type="nucleotide sequence ID" value="XM_018298872.1"/>
</dbReference>
<dbReference type="EMBL" id="LTAN01000003">
    <property type="protein sequence ID" value="OBR11601.1"/>
    <property type="molecule type" value="Genomic_DNA"/>
</dbReference>
<reference evidence="3" key="1">
    <citation type="journal article" date="2017" name="BMC Genomics">
        <title>Gapless genome assembly of Colletotrichum higginsianum reveals chromosome structure and association of transposable elements with secondary metabolite gene clusters.</title>
        <authorList>
            <person name="Dallery J.-F."/>
            <person name="Lapalu N."/>
            <person name="Zampounis A."/>
            <person name="Pigne S."/>
            <person name="Luyten I."/>
            <person name="Amselem J."/>
            <person name="Wittenberg A.H.J."/>
            <person name="Zhou S."/>
            <person name="de Queiroz M.V."/>
            <person name="Robin G.P."/>
            <person name="Auger A."/>
            <person name="Hainaut M."/>
            <person name="Henrissat B."/>
            <person name="Kim K.-T."/>
            <person name="Lee Y.-H."/>
            <person name="Lespinet O."/>
            <person name="Schwartz D.C."/>
            <person name="Thon M.R."/>
            <person name="O'Connell R.J."/>
        </authorList>
    </citation>
    <scope>NUCLEOTIDE SEQUENCE [LARGE SCALE GENOMIC DNA]</scope>
    <source>
        <strain evidence="3">IMI 349063</strain>
    </source>
</reference>
<dbReference type="VEuPathDB" id="FungiDB:CH63R_03897"/>
<comment type="caution">
    <text evidence="2">The sequence shown here is derived from an EMBL/GenBank/DDBJ whole genome shotgun (WGS) entry which is preliminary data.</text>
</comment>
<sequence length="286" mass="29992">MGCTLCPFTSELPSQLISTLPRLVRHPHEPTVLVSFCSYYHSSPNMKFSTLALFSSQLLLATSLPLSGHSTAGIAPRNDGASHSAAEDVSITKRIPAEGAPTSPGPAAGEGAAGEAKEEAEGEGAAKEQEIEGQFTVPVRLGGANVKQDVLFPPGKNGRFEVEFQNAVGRTLTVTENRNPAAPPPGFTAVEPVSYKINLAEGAQGVTLSKVDYIINPGIDALDISKGQIGRLFPELNAFIIDPALGELEFEAEENELTLTVANMNGEFAVFLPQAAGAGNATTPPR</sequence>
<dbReference type="KEGG" id="chig:CH63R_03897"/>
<organism evidence="2 3">
    <name type="scientific">Colletotrichum higginsianum (strain IMI 349063)</name>
    <name type="common">Crucifer anthracnose fungus</name>
    <dbReference type="NCBI Taxonomy" id="759273"/>
    <lineage>
        <taxon>Eukaryota</taxon>
        <taxon>Fungi</taxon>
        <taxon>Dikarya</taxon>
        <taxon>Ascomycota</taxon>
        <taxon>Pezizomycotina</taxon>
        <taxon>Sordariomycetes</taxon>
        <taxon>Hypocreomycetidae</taxon>
        <taxon>Glomerellales</taxon>
        <taxon>Glomerellaceae</taxon>
        <taxon>Colletotrichum</taxon>
        <taxon>Colletotrichum destructivum species complex</taxon>
    </lineage>
</organism>
<evidence type="ECO:0000313" key="2">
    <source>
        <dbReference type="EMBL" id="OBR11601.1"/>
    </source>
</evidence>
<dbReference type="OrthoDB" id="3014608at2759"/>
<evidence type="ECO:0000256" key="1">
    <source>
        <dbReference type="SAM" id="MobiDB-lite"/>
    </source>
</evidence>
<feature type="compositionally biased region" description="Low complexity" evidence="1">
    <location>
        <begin position="97"/>
        <end position="114"/>
    </location>
</feature>
<gene>
    <name evidence="2" type="ORF">CH63R_03897</name>
</gene>
<dbReference type="AlphaFoldDB" id="A0A1B7YHH7"/>
<protein>
    <recommendedName>
        <fullName evidence="4">Accumulation-associated protein</fullName>
    </recommendedName>
</protein>
<evidence type="ECO:0008006" key="4">
    <source>
        <dbReference type="Google" id="ProtNLM"/>
    </source>
</evidence>
<keyword evidence="3" id="KW-1185">Reference proteome</keyword>
<evidence type="ECO:0000313" key="3">
    <source>
        <dbReference type="Proteomes" id="UP000092177"/>
    </source>
</evidence>